<protein>
    <submittedName>
        <fullName evidence="3">Uncharacterized protein</fullName>
    </submittedName>
</protein>
<organism evidence="3">
    <name type="scientific">marine metagenome</name>
    <dbReference type="NCBI Taxonomy" id="408172"/>
    <lineage>
        <taxon>unclassified sequences</taxon>
        <taxon>metagenomes</taxon>
        <taxon>ecological metagenomes</taxon>
    </lineage>
</organism>
<feature type="transmembrane region" description="Helical" evidence="2">
    <location>
        <begin position="20"/>
        <end position="45"/>
    </location>
</feature>
<gene>
    <name evidence="3" type="ORF">METZ01_LOCUS75944</name>
</gene>
<keyword evidence="2" id="KW-0812">Transmembrane</keyword>
<dbReference type="AlphaFoldDB" id="A0A381U4B6"/>
<keyword evidence="2" id="KW-1133">Transmembrane helix</keyword>
<evidence type="ECO:0000313" key="3">
    <source>
        <dbReference type="EMBL" id="SVA23090.1"/>
    </source>
</evidence>
<reference evidence="3" key="1">
    <citation type="submission" date="2018-05" db="EMBL/GenBank/DDBJ databases">
        <authorList>
            <person name="Lanie J.A."/>
            <person name="Ng W.-L."/>
            <person name="Kazmierczak K.M."/>
            <person name="Andrzejewski T.M."/>
            <person name="Davidsen T.M."/>
            <person name="Wayne K.J."/>
            <person name="Tettelin H."/>
            <person name="Glass J.I."/>
            <person name="Rusch D."/>
            <person name="Podicherti R."/>
            <person name="Tsui H.-C.T."/>
            <person name="Winkler M.E."/>
        </authorList>
    </citation>
    <scope>NUCLEOTIDE SEQUENCE</scope>
</reference>
<evidence type="ECO:0000256" key="2">
    <source>
        <dbReference type="SAM" id="Phobius"/>
    </source>
</evidence>
<feature type="coiled-coil region" evidence="1">
    <location>
        <begin position="56"/>
        <end position="104"/>
    </location>
</feature>
<evidence type="ECO:0000256" key="1">
    <source>
        <dbReference type="SAM" id="Coils"/>
    </source>
</evidence>
<accession>A0A381U4B6</accession>
<keyword evidence="1" id="KW-0175">Coiled coil</keyword>
<keyword evidence="2" id="KW-0472">Membrane</keyword>
<name>A0A381U4B6_9ZZZZ</name>
<proteinExistence type="predicted"/>
<feature type="non-terminal residue" evidence="3">
    <location>
        <position position="191"/>
    </location>
</feature>
<sequence>MSARSIRYRLNETNNIWPGFVDVLATLLIVIIFVLMIFTVSQIYLSDAISGRDKALENLRSQINELSKILVIEKKEKQQVLTSLEQTQDQLAQTESDLRTQEMYSQGLQSDIAKKESELFIQDQNILALSDQIKELLVELRIVAKALETYEGAEIASLNTEGLGERINKALATRIDQLNQLNEDLDEVNIA</sequence>
<dbReference type="EMBL" id="UINC01005714">
    <property type="protein sequence ID" value="SVA23090.1"/>
    <property type="molecule type" value="Genomic_DNA"/>
</dbReference>